<dbReference type="PROSITE" id="PS51257">
    <property type="entry name" value="PROKAR_LIPOPROTEIN"/>
    <property type="match status" value="1"/>
</dbReference>
<dbReference type="Proteomes" id="UP000069030">
    <property type="component" value="Chromosome"/>
</dbReference>
<organism evidence="1 2">
    <name type="scientific">Myroides odoratimimus</name>
    <dbReference type="NCBI Taxonomy" id="76832"/>
    <lineage>
        <taxon>Bacteria</taxon>
        <taxon>Pseudomonadati</taxon>
        <taxon>Bacteroidota</taxon>
        <taxon>Flavobacteriia</taxon>
        <taxon>Flavobacteriales</taxon>
        <taxon>Flavobacteriaceae</taxon>
        <taxon>Myroides</taxon>
    </lineage>
</organism>
<protein>
    <submittedName>
        <fullName evidence="1">Uncharacterized protein</fullName>
    </submittedName>
</protein>
<dbReference type="Pfam" id="PF14125">
    <property type="entry name" value="DUF4292"/>
    <property type="match status" value="1"/>
</dbReference>
<dbReference type="RefSeq" id="WP_006258020.1">
    <property type="nucleotide sequence ID" value="NZ_BCMQ01000002.1"/>
</dbReference>
<name>A0A0U3GS75_9FLAO</name>
<evidence type="ECO:0000313" key="1">
    <source>
        <dbReference type="EMBL" id="ALU25535.1"/>
    </source>
</evidence>
<dbReference type="EMBL" id="CP013690">
    <property type="protein sequence ID" value="ALU25535.1"/>
    <property type="molecule type" value="Genomic_DNA"/>
</dbReference>
<sequence length="261" mass="29876">MRKISLLIICTLFLVVGCKKKNMDGILDESEASNAKTVLTILNNHNKQIVDFTTTAIRSSASYEADNESKKFSMDIFIEKDKQILLNIRFIGIPIAKVYVTPEGVQYYEKWNKVFFKGDFSMLSQWLGTDLNYTKFQNLLLGQALDAQSGTNKYEASIEEGLHKIKAKVEEDIQSAYFFEDQNGLLKKEEISQASSNRIVTISYPEYKKVGKYTTPTEINIDARQEKSIHLNIRYDNVTFNDNLNFNYKVPAGYKQVGIKQ</sequence>
<proteinExistence type="predicted"/>
<dbReference type="Gene3D" id="2.50.20.10">
    <property type="entry name" value="Lipoprotein localisation LolA/LolB/LppX"/>
    <property type="match status" value="1"/>
</dbReference>
<evidence type="ECO:0000313" key="2">
    <source>
        <dbReference type="Proteomes" id="UP000069030"/>
    </source>
</evidence>
<gene>
    <name evidence="1" type="ORF">AS202_05015</name>
</gene>
<dbReference type="eggNOG" id="ENOG50320DW">
    <property type="taxonomic scope" value="Bacteria"/>
</dbReference>
<dbReference type="KEGG" id="mod:AS202_05015"/>
<accession>A0A0U3GS75</accession>
<reference evidence="1 2" key="1">
    <citation type="journal article" date="2016" name="J. Zhejiang Univ. Sci. B">
        <title>Antibiotic resistance mechanisms of Myroides sp.</title>
        <authorList>
            <person name="Hu S."/>
            <person name="Yuan S."/>
            <person name="Qu H."/>
            <person name="Jiang T."/>
            <person name="Zhou Y."/>
            <person name="Wang M."/>
            <person name="Ming D."/>
        </authorList>
    </citation>
    <scope>NUCLEOTIDE SEQUENCE [LARGE SCALE GENOMIC DNA]</scope>
    <source>
        <strain evidence="1 2">PR63039</strain>
    </source>
</reference>
<dbReference type="InterPro" id="IPR025634">
    <property type="entry name" value="DUF4292"/>
</dbReference>
<dbReference type="AlphaFoldDB" id="A0A0U3GS75"/>